<dbReference type="InterPro" id="IPR043502">
    <property type="entry name" value="DNA/RNA_pol_sf"/>
</dbReference>
<dbReference type="Pfam" id="PF00078">
    <property type="entry name" value="RVT_1"/>
    <property type="match status" value="1"/>
</dbReference>
<evidence type="ECO:0000256" key="1">
    <source>
        <dbReference type="SAM" id="Phobius"/>
    </source>
</evidence>
<proteinExistence type="predicted"/>
<dbReference type="InterPro" id="IPR005135">
    <property type="entry name" value="Endo/exonuclease/phosphatase"/>
</dbReference>
<feature type="transmembrane region" description="Helical" evidence="1">
    <location>
        <begin position="804"/>
        <end position="822"/>
    </location>
</feature>
<dbReference type="Proteomes" id="UP000663865">
    <property type="component" value="Unassembled WGS sequence"/>
</dbReference>
<protein>
    <recommendedName>
        <fullName evidence="2">Reverse transcriptase domain-containing protein</fullName>
    </recommendedName>
</protein>
<keyword evidence="1" id="KW-0812">Transmembrane</keyword>
<gene>
    <name evidence="3" type="ORF">KIK155_LOCUS20453</name>
</gene>
<dbReference type="Pfam" id="PF14529">
    <property type="entry name" value="Exo_endo_phos_2"/>
    <property type="match status" value="1"/>
</dbReference>
<dbReference type="InterPro" id="IPR000477">
    <property type="entry name" value="RT_dom"/>
</dbReference>
<dbReference type="SUPFAM" id="SSF56672">
    <property type="entry name" value="DNA/RNA polymerases"/>
    <property type="match status" value="1"/>
</dbReference>
<organism evidence="3 4">
    <name type="scientific">Rotaria socialis</name>
    <dbReference type="NCBI Taxonomy" id="392032"/>
    <lineage>
        <taxon>Eukaryota</taxon>
        <taxon>Metazoa</taxon>
        <taxon>Spiralia</taxon>
        <taxon>Gnathifera</taxon>
        <taxon>Rotifera</taxon>
        <taxon>Eurotatoria</taxon>
        <taxon>Bdelloidea</taxon>
        <taxon>Philodinida</taxon>
        <taxon>Philodinidae</taxon>
        <taxon>Rotaria</taxon>
    </lineage>
</organism>
<dbReference type="AlphaFoldDB" id="A0A818MLM9"/>
<dbReference type="InterPro" id="IPR036691">
    <property type="entry name" value="Endo/exonu/phosph_ase_sf"/>
</dbReference>
<reference evidence="3" key="1">
    <citation type="submission" date="2021-02" db="EMBL/GenBank/DDBJ databases">
        <authorList>
            <person name="Nowell W R."/>
        </authorList>
    </citation>
    <scope>NUCLEOTIDE SEQUENCE</scope>
</reference>
<evidence type="ECO:0000313" key="4">
    <source>
        <dbReference type="Proteomes" id="UP000663865"/>
    </source>
</evidence>
<keyword evidence="1" id="KW-0472">Membrane</keyword>
<sequence>MITNMLEEWNCRVSLSSISKKWHKDRPVATNENLSLILYNCQCLSTHIADIDILLSTHIPQLLILTGVGSKIRNLPKIASYYWISQEGTNSFGGVAILLHDTLKTKVITREFDFLLIELDILPKPILLGAVYVPPGKPIPQFLFDKYVSKSFYIFGDFNAKHTDWLCNNNNASGVQLKNWLENTGCEMIYPNQPTSKRSSAVIDFGITHNANGWKADVIREGSSDHYPVLIQSPLTTGTNIVFRKTNWKVFAFFLKCVFPYFNSIVYNLDADSFFDLFSAFLSSTWDRVSEYLPVKKYRPPWPPYLVQLARNLNKTRQKYRRYKNQKNLEEYLQSKNIYFNEKSLFIQNKMEKRMSHISHGNNIWKYVHPTFHPYAPSFKGLTTTIGIIKNQQMVADTLADYYEKHFQTPNFNPTNLTHIDASRTYKDFSRLPNIPLEKISLEEVEKNWKRAKQKKSTDTEGISAFLLHQLPTEYLQIVNIAFNKIAQSGIVLRKSKHAKVICLSKDGLYPAVDKLRPISLLSNFGKCFERIIHARILKWCNDKGIFTDEQSGFTSERRLQTRILSLIEDLRLTTAANNRPSLVIFVDFMSAFDKMWHPALLTTLLKLDIPLQLLRWIFLWLKGRTMSIHVGEAVSRVIKICVGTPQGSVLAATLFRLHVHFLPSYFMNLVCHLFADDLAIIISGALEKPFSKNIMELERQAVIAMKILEKFADDNLLPVNVQKTKALLVHDVVAPPYPKIKYKDVTIDFVKRFKYLGVEITTKLGWGIYISKRLKIIRKIYNALRILFYKIPLSFIHLRRKLFFAYALPHLIWLFPCWFFYTENQQKLIEHVYCTGLRITYNLQCWDDLTVYSLSREYTINDYLYKYWLKFNKHLENSAEAHQYQLTFVAYLASKAPQKSWYLSMGMRKNSKFLKRLSENAQHSKIDLINFLTIQSQQYGYFKHASIPTYSFIYKYLL</sequence>
<dbReference type="CDD" id="cd01650">
    <property type="entry name" value="RT_nLTR_like"/>
    <property type="match status" value="1"/>
</dbReference>
<accession>A0A818MLM9</accession>
<evidence type="ECO:0000313" key="3">
    <source>
        <dbReference type="EMBL" id="CAF3591220.1"/>
    </source>
</evidence>
<name>A0A818MLM9_9BILA</name>
<dbReference type="Gene3D" id="3.60.10.10">
    <property type="entry name" value="Endonuclease/exonuclease/phosphatase"/>
    <property type="match status" value="1"/>
</dbReference>
<comment type="caution">
    <text evidence="3">The sequence shown here is derived from an EMBL/GenBank/DDBJ whole genome shotgun (WGS) entry which is preliminary data.</text>
</comment>
<dbReference type="GO" id="GO:0003824">
    <property type="term" value="F:catalytic activity"/>
    <property type="evidence" value="ECO:0007669"/>
    <property type="project" value="InterPro"/>
</dbReference>
<dbReference type="SUPFAM" id="SSF56219">
    <property type="entry name" value="DNase I-like"/>
    <property type="match status" value="1"/>
</dbReference>
<keyword evidence="1" id="KW-1133">Transmembrane helix</keyword>
<feature type="domain" description="Reverse transcriptase" evidence="2">
    <location>
        <begin position="485"/>
        <end position="761"/>
    </location>
</feature>
<dbReference type="PROSITE" id="PS50878">
    <property type="entry name" value="RT_POL"/>
    <property type="match status" value="1"/>
</dbReference>
<dbReference type="PANTHER" id="PTHR19446">
    <property type="entry name" value="REVERSE TRANSCRIPTASES"/>
    <property type="match status" value="1"/>
</dbReference>
<dbReference type="EMBL" id="CAJNYV010003596">
    <property type="protein sequence ID" value="CAF3591220.1"/>
    <property type="molecule type" value="Genomic_DNA"/>
</dbReference>
<evidence type="ECO:0000259" key="2">
    <source>
        <dbReference type="PROSITE" id="PS50878"/>
    </source>
</evidence>